<feature type="transmembrane region" description="Helical" evidence="1">
    <location>
        <begin position="20"/>
        <end position="42"/>
    </location>
</feature>
<evidence type="ECO:0000313" key="4">
    <source>
        <dbReference type="Proteomes" id="UP000235388"/>
    </source>
</evidence>
<dbReference type="EMBL" id="PGCJ01000023">
    <property type="protein sequence ID" value="PLW56221.1"/>
    <property type="molecule type" value="Genomic_DNA"/>
</dbReference>
<proteinExistence type="predicted"/>
<evidence type="ECO:0000256" key="1">
    <source>
        <dbReference type="SAM" id="Phobius"/>
    </source>
</evidence>
<gene>
    <name evidence="3" type="ORF">PCANC_01977</name>
    <name evidence="2" type="ORF">PCANC_07628</name>
</gene>
<keyword evidence="4" id="KW-1185">Reference proteome</keyword>
<evidence type="ECO:0000313" key="2">
    <source>
        <dbReference type="EMBL" id="PLW19716.1"/>
    </source>
</evidence>
<protein>
    <recommendedName>
        <fullName evidence="5">Retrotransposon gag domain-containing protein</fullName>
    </recommendedName>
</protein>
<dbReference type="OrthoDB" id="2514915at2759"/>
<dbReference type="AlphaFoldDB" id="A0A2N5T2J0"/>
<reference evidence="2 4" key="1">
    <citation type="submission" date="2017-11" db="EMBL/GenBank/DDBJ databases">
        <title>De novo assembly and phasing of dikaryotic genomes from two isolates of Puccinia coronata f. sp. avenae, the causal agent of oat crown rust.</title>
        <authorList>
            <person name="Miller M.E."/>
            <person name="Zhang Y."/>
            <person name="Omidvar V."/>
            <person name="Sperschneider J."/>
            <person name="Schwessinger B."/>
            <person name="Raley C."/>
            <person name="Palmer J.M."/>
            <person name="Garnica D."/>
            <person name="Upadhyaya N."/>
            <person name="Rathjen J."/>
            <person name="Taylor J.M."/>
            <person name="Park R.F."/>
            <person name="Dodds P.N."/>
            <person name="Hirsch C.D."/>
            <person name="Kianian S.F."/>
            <person name="Figueroa M."/>
        </authorList>
    </citation>
    <scope>NUCLEOTIDE SEQUENCE [LARGE SCALE GENOMIC DNA]</scope>
    <source>
        <strain evidence="2">12NC29</strain>
    </source>
</reference>
<keyword evidence="1" id="KW-1133">Transmembrane helix</keyword>
<comment type="caution">
    <text evidence="2">The sequence shown here is derived from an EMBL/GenBank/DDBJ whole genome shotgun (WGS) entry which is preliminary data.</text>
</comment>
<organism evidence="2 4">
    <name type="scientific">Puccinia coronata f. sp. avenae</name>
    <dbReference type="NCBI Taxonomy" id="200324"/>
    <lineage>
        <taxon>Eukaryota</taxon>
        <taxon>Fungi</taxon>
        <taxon>Dikarya</taxon>
        <taxon>Basidiomycota</taxon>
        <taxon>Pucciniomycotina</taxon>
        <taxon>Pucciniomycetes</taxon>
        <taxon>Pucciniales</taxon>
        <taxon>Pucciniaceae</taxon>
        <taxon>Puccinia</taxon>
    </lineage>
</organism>
<name>A0A2N5T2J0_9BASI</name>
<keyword evidence="1" id="KW-0812">Transmembrane</keyword>
<accession>A0A2N5T2J0</accession>
<evidence type="ECO:0008006" key="5">
    <source>
        <dbReference type="Google" id="ProtNLM"/>
    </source>
</evidence>
<sequence>MRHQGNFSPYAELDGIEITIPVLLLVKAFIEGLIAVFGNCFIKENAKHALVACKQRDSTIGEYNSRFCSLVYLVKDAEASRIERYVSGLNPHIIHKAMSKEWRAADTLEACMELAMEAAAQLNLLALLPSDSSQTVRHQPLSLAPPPGLLLPSHHQPSAPVHDPNAMEIDATTTQPGNQPPTIFDISLSICCSKNLCFQCKTQKCC</sequence>
<dbReference type="EMBL" id="PGCJ01000808">
    <property type="protein sequence ID" value="PLW19716.1"/>
    <property type="molecule type" value="Genomic_DNA"/>
</dbReference>
<dbReference type="Proteomes" id="UP000235388">
    <property type="component" value="Unassembled WGS sequence"/>
</dbReference>
<evidence type="ECO:0000313" key="3">
    <source>
        <dbReference type="EMBL" id="PLW56221.1"/>
    </source>
</evidence>
<keyword evidence="1" id="KW-0472">Membrane</keyword>